<organism evidence="1">
    <name type="scientific">hydrothermal vent metagenome</name>
    <dbReference type="NCBI Taxonomy" id="652676"/>
    <lineage>
        <taxon>unclassified sequences</taxon>
        <taxon>metagenomes</taxon>
        <taxon>ecological metagenomes</taxon>
    </lineage>
</organism>
<dbReference type="EMBL" id="FPHZ01000215">
    <property type="protein sequence ID" value="SFV89235.1"/>
    <property type="molecule type" value="Genomic_DNA"/>
</dbReference>
<evidence type="ECO:0000313" key="2">
    <source>
        <dbReference type="EMBL" id="SFV89235.1"/>
    </source>
</evidence>
<sequence>MNNHQNALFHQFKNCLKTPLALLGVDLKNSKINKICHFAHYPYLCKGLY</sequence>
<reference evidence="1" key="1">
    <citation type="submission" date="2016-10" db="EMBL/GenBank/DDBJ databases">
        <authorList>
            <person name="de Groot N.N."/>
        </authorList>
    </citation>
    <scope>NUCLEOTIDE SEQUENCE</scope>
</reference>
<evidence type="ECO:0000313" key="1">
    <source>
        <dbReference type="EMBL" id="SFV86147.1"/>
    </source>
</evidence>
<protein>
    <submittedName>
        <fullName evidence="1">Uncharacterized protein</fullName>
    </submittedName>
</protein>
<gene>
    <name evidence="1" type="ORF">MNB_SUP05-SYMBIONT-4-1277</name>
    <name evidence="2" type="ORF">MNB_SUP05-SYMBIONT-5-1399</name>
</gene>
<dbReference type="AlphaFoldDB" id="A0A1W1DX08"/>
<proteinExistence type="predicted"/>
<accession>A0A1W1DX08</accession>
<dbReference type="EMBL" id="FPHY01000060">
    <property type="protein sequence ID" value="SFV86147.1"/>
    <property type="molecule type" value="Genomic_DNA"/>
</dbReference>
<name>A0A1W1DX08_9ZZZZ</name>